<keyword evidence="6 10" id="KW-1133">Transmembrane helix</keyword>
<dbReference type="AlphaFoldDB" id="A0A2S6C114"/>
<keyword evidence="5" id="KW-0256">Endoplasmic reticulum</keyword>
<feature type="compositionally biased region" description="Low complexity" evidence="9">
    <location>
        <begin position="197"/>
        <end position="209"/>
    </location>
</feature>
<evidence type="ECO:0000256" key="7">
    <source>
        <dbReference type="ARBA" id="ARBA00023136"/>
    </source>
</evidence>
<sequence>MAESRISPYNLADLKNTTDDALGNYLRSLGFVQDNSKLDVRLALGYVSVVIAGATFVADYKLGWEATKTWTAVAVAAYALLSAAMTYWMWAVEKGLVFEGTRSGKKISVFSRTKKHDPTYYLEVHASSLSNANDTSTREIKVPFTTWFTQDGYFVATPFQQWLASSVEAVGDADLKNAKRDERDDLASPTAQYELLQAATKAQTTTGAEAAEKGTQRKSKRKA</sequence>
<keyword evidence="4 10" id="KW-0812">Transmembrane</keyword>
<evidence type="ECO:0000256" key="5">
    <source>
        <dbReference type="ARBA" id="ARBA00022824"/>
    </source>
</evidence>
<comment type="caution">
    <text evidence="11">The sequence shown here is derived from an EMBL/GenBank/DDBJ whole genome shotgun (WGS) entry which is preliminary data.</text>
</comment>
<dbReference type="GO" id="GO:0006465">
    <property type="term" value="P:signal peptide processing"/>
    <property type="evidence" value="ECO:0007669"/>
    <property type="project" value="InterPro"/>
</dbReference>
<comment type="subcellular location">
    <subcellularLocation>
        <location evidence="1">Endoplasmic reticulum membrane</location>
        <topology evidence="1">Multi-pass membrane protein</topology>
    </subcellularLocation>
</comment>
<dbReference type="GO" id="GO:0005787">
    <property type="term" value="C:signal peptidase complex"/>
    <property type="evidence" value="ECO:0007669"/>
    <property type="project" value="InterPro"/>
</dbReference>
<comment type="function">
    <text evidence="8">Component of the signal peptidase complex (SPC) which catalyzes the cleavage of N-terminal signal sequences from nascent proteins as they are translocated into the lumen of the endoplasmic reticulum. Enhances the enzymatic activity of SPC and facilitates the interactions between different components of the translocation site.</text>
</comment>
<feature type="region of interest" description="Disordered" evidence="9">
    <location>
        <begin position="197"/>
        <end position="223"/>
    </location>
</feature>
<feature type="transmembrane region" description="Helical" evidence="10">
    <location>
        <begin position="40"/>
        <end position="58"/>
    </location>
</feature>
<name>A0A2S6C114_9PEZI</name>
<evidence type="ECO:0000256" key="8">
    <source>
        <dbReference type="ARBA" id="ARBA00045608"/>
    </source>
</evidence>
<evidence type="ECO:0000313" key="11">
    <source>
        <dbReference type="EMBL" id="PPJ53396.1"/>
    </source>
</evidence>
<dbReference type="Proteomes" id="UP000237631">
    <property type="component" value="Unassembled WGS sequence"/>
</dbReference>
<protein>
    <recommendedName>
        <fullName evidence="3">Signal peptidase complex subunit 2</fullName>
    </recommendedName>
</protein>
<dbReference type="PANTHER" id="PTHR13085:SF0">
    <property type="entry name" value="SIGNAL PEPTIDASE COMPLEX SUBUNIT 2"/>
    <property type="match status" value="1"/>
</dbReference>
<reference evidence="12" key="1">
    <citation type="journal article" date="2017" name="bioRxiv">
        <title>Conservation of a gene cluster reveals novel cercosporin biosynthetic mechanisms and extends production to the genus Colletotrichum.</title>
        <authorList>
            <person name="de Jonge R."/>
            <person name="Ebert M.K."/>
            <person name="Huitt-Roehl C.R."/>
            <person name="Pal P."/>
            <person name="Suttle J.C."/>
            <person name="Spanner R.E."/>
            <person name="Neubauer J.D."/>
            <person name="Jurick W.M.II."/>
            <person name="Stott K.A."/>
            <person name="Secor G.A."/>
            <person name="Thomma B.P.H.J."/>
            <person name="Van de Peer Y."/>
            <person name="Townsend C.A."/>
            <person name="Bolton M.D."/>
        </authorList>
    </citation>
    <scope>NUCLEOTIDE SEQUENCE [LARGE SCALE GENOMIC DNA]</scope>
    <source>
        <strain evidence="12">CBS538.71</strain>
    </source>
</reference>
<dbReference type="Pfam" id="PF06703">
    <property type="entry name" value="SPC25"/>
    <property type="match status" value="1"/>
</dbReference>
<dbReference type="STRING" id="357750.A0A2S6C114"/>
<evidence type="ECO:0000256" key="1">
    <source>
        <dbReference type="ARBA" id="ARBA00004477"/>
    </source>
</evidence>
<accession>A0A2S6C114</accession>
<dbReference type="PANTHER" id="PTHR13085">
    <property type="entry name" value="MICROSOMAL SIGNAL PEPTIDASE 25 KDA SUBUNIT"/>
    <property type="match status" value="1"/>
</dbReference>
<organism evidence="11 12">
    <name type="scientific">Cercospora berteroae</name>
    <dbReference type="NCBI Taxonomy" id="357750"/>
    <lineage>
        <taxon>Eukaryota</taxon>
        <taxon>Fungi</taxon>
        <taxon>Dikarya</taxon>
        <taxon>Ascomycota</taxon>
        <taxon>Pezizomycotina</taxon>
        <taxon>Dothideomycetes</taxon>
        <taxon>Dothideomycetidae</taxon>
        <taxon>Mycosphaerellales</taxon>
        <taxon>Mycosphaerellaceae</taxon>
        <taxon>Cercospora</taxon>
    </lineage>
</organism>
<keyword evidence="12" id="KW-1185">Reference proteome</keyword>
<dbReference type="InterPro" id="IPR009582">
    <property type="entry name" value="Spc2/SPCS2"/>
</dbReference>
<dbReference type="OrthoDB" id="29558at2759"/>
<dbReference type="GO" id="GO:0045047">
    <property type="term" value="P:protein targeting to ER"/>
    <property type="evidence" value="ECO:0007669"/>
    <property type="project" value="TreeGrafter"/>
</dbReference>
<evidence type="ECO:0000313" key="12">
    <source>
        <dbReference type="Proteomes" id="UP000237631"/>
    </source>
</evidence>
<evidence type="ECO:0000256" key="10">
    <source>
        <dbReference type="SAM" id="Phobius"/>
    </source>
</evidence>
<dbReference type="EMBL" id="PNEN01000579">
    <property type="protein sequence ID" value="PPJ53396.1"/>
    <property type="molecule type" value="Genomic_DNA"/>
</dbReference>
<keyword evidence="7 10" id="KW-0472">Membrane</keyword>
<evidence type="ECO:0000256" key="3">
    <source>
        <dbReference type="ARBA" id="ARBA00017057"/>
    </source>
</evidence>
<feature type="transmembrane region" description="Helical" evidence="10">
    <location>
        <begin position="70"/>
        <end position="90"/>
    </location>
</feature>
<evidence type="ECO:0000256" key="2">
    <source>
        <dbReference type="ARBA" id="ARBA00007324"/>
    </source>
</evidence>
<comment type="similarity">
    <text evidence="2">Belongs to the SPCS2 family.</text>
</comment>
<proteinExistence type="inferred from homology"/>
<evidence type="ECO:0000256" key="4">
    <source>
        <dbReference type="ARBA" id="ARBA00022692"/>
    </source>
</evidence>
<evidence type="ECO:0000256" key="6">
    <source>
        <dbReference type="ARBA" id="ARBA00022989"/>
    </source>
</evidence>
<evidence type="ECO:0000256" key="9">
    <source>
        <dbReference type="SAM" id="MobiDB-lite"/>
    </source>
</evidence>
<gene>
    <name evidence="11" type="ORF">CBER1_00910</name>
</gene>